<dbReference type="EMBL" id="BTGU01004383">
    <property type="protein sequence ID" value="GMN26246.1"/>
    <property type="molecule type" value="Genomic_DNA"/>
</dbReference>
<dbReference type="EMBL" id="BTGU01004386">
    <property type="protein sequence ID" value="GMN26285.1"/>
    <property type="molecule type" value="Genomic_DNA"/>
</dbReference>
<dbReference type="EMBL" id="BTGU01004384">
    <property type="protein sequence ID" value="GMN26257.1"/>
    <property type="molecule type" value="Genomic_DNA"/>
</dbReference>
<dbReference type="Proteomes" id="UP001187192">
    <property type="component" value="Unassembled WGS sequence"/>
</dbReference>
<organism evidence="2 6">
    <name type="scientific">Ficus carica</name>
    <name type="common">Common fig</name>
    <dbReference type="NCBI Taxonomy" id="3494"/>
    <lineage>
        <taxon>Eukaryota</taxon>
        <taxon>Viridiplantae</taxon>
        <taxon>Streptophyta</taxon>
        <taxon>Embryophyta</taxon>
        <taxon>Tracheophyta</taxon>
        <taxon>Spermatophyta</taxon>
        <taxon>Magnoliopsida</taxon>
        <taxon>eudicotyledons</taxon>
        <taxon>Gunneridae</taxon>
        <taxon>Pentapetalae</taxon>
        <taxon>rosids</taxon>
        <taxon>fabids</taxon>
        <taxon>Rosales</taxon>
        <taxon>Moraceae</taxon>
        <taxon>Ficeae</taxon>
        <taxon>Ficus</taxon>
    </lineage>
</organism>
<evidence type="ECO:0000313" key="6">
    <source>
        <dbReference type="Proteomes" id="UP001187192"/>
    </source>
</evidence>
<accession>A0AA88CQQ4</accession>
<protein>
    <submittedName>
        <fullName evidence="2">Uncharacterized protein</fullName>
    </submittedName>
</protein>
<evidence type="ECO:0000313" key="2">
    <source>
        <dbReference type="EMBL" id="GMN26246.1"/>
    </source>
</evidence>
<evidence type="ECO:0000256" key="1">
    <source>
        <dbReference type="SAM" id="MobiDB-lite"/>
    </source>
</evidence>
<name>A0AA88CQQ4_FICCA</name>
<evidence type="ECO:0000313" key="3">
    <source>
        <dbReference type="EMBL" id="GMN26257.1"/>
    </source>
</evidence>
<keyword evidence="6" id="KW-1185">Reference proteome</keyword>
<proteinExistence type="predicted"/>
<evidence type="ECO:0000313" key="4">
    <source>
        <dbReference type="EMBL" id="GMN26272.1"/>
    </source>
</evidence>
<dbReference type="EMBL" id="BTGU01004385">
    <property type="protein sequence ID" value="GMN26272.1"/>
    <property type="molecule type" value="Genomic_DNA"/>
</dbReference>
<evidence type="ECO:0000313" key="5">
    <source>
        <dbReference type="EMBL" id="GMN26285.1"/>
    </source>
</evidence>
<comment type="caution">
    <text evidence="2">The sequence shown here is derived from an EMBL/GenBank/DDBJ whole genome shotgun (WGS) entry which is preliminary data.</text>
</comment>
<reference evidence="2" key="1">
    <citation type="submission" date="2023-07" db="EMBL/GenBank/DDBJ databases">
        <title>draft genome sequence of fig (Ficus carica).</title>
        <authorList>
            <person name="Takahashi T."/>
            <person name="Nishimura K."/>
        </authorList>
    </citation>
    <scope>NUCLEOTIDE SEQUENCE</scope>
</reference>
<sequence>MGMERGELGLVEAEENGKMPEKTGSQGKFLSAFVRRLERERLRDQGSQIKAHQSL</sequence>
<dbReference type="AlphaFoldDB" id="A0AA88CQQ4"/>
<gene>
    <name evidence="2" type="ORF">TIFTF001_046038</name>
    <name evidence="3" type="ORF">TIFTF001_046039</name>
    <name evidence="4" type="ORF">TIFTF001_046040</name>
    <name evidence="5" type="ORF">TIFTF001_046041</name>
</gene>
<feature type="region of interest" description="Disordered" evidence="1">
    <location>
        <begin position="1"/>
        <end position="27"/>
    </location>
</feature>